<dbReference type="FunCoup" id="H3GG34">
    <property type="interactions" value="250"/>
</dbReference>
<evidence type="ECO:0000256" key="6">
    <source>
        <dbReference type="ARBA" id="ARBA00022801"/>
    </source>
</evidence>
<dbReference type="EMBL" id="DS566006">
    <property type="status" value="NOT_ANNOTATED_CDS"/>
    <property type="molecule type" value="Genomic_DNA"/>
</dbReference>
<evidence type="ECO:0000256" key="8">
    <source>
        <dbReference type="ARBA" id="ARBA00023204"/>
    </source>
</evidence>
<evidence type="ECO:0000256" key="5">
    <source>
        <dbReference type="ARBA" id="ARBA00022763"/>
    </source>
</evidence>
<dbReference type="GO" id="GO:0000712">
    <property type="term" value="P:resolution of meiotic recombination intermediates"/>
    <property type="evidence" value="ECO:0000318"/>
    <property type="project" value="GO_Central"/>
</dbReference>
<dbReference type="SMART" id="SM00014">
    <property type="entry name" value="acidPPc"/>
    <property type="match status" value="2"/>
</dbReference>
<dbReference type="VEuPathDB" id="FungiDB:KRP22_4776"/>
<dbReference type="PANTHER" id="PTHR10150">
    <property type="entry name" value="DNA REPAIR ENDONUCLEASE XPF"/>
    <property type="match status" value="1"/>
</dbReference>
<reference evidence="14" key="2">
    <citation type="submission" date="2015-06" db="UniProtKB">
        <authorList>
            <consortium name="EnsemblProtists"/>
        </authorList>
    </citation>
    <scope>IDENTIFICATION</scope>
    <source>
        <strain evidence="14">Pr102</strain>
    </source>
</reference>
<reference evidence="15" key="1">
    <citation type="journal article" date="2006" name="Science">
        <title>Phytophthora genome sequences uncover evolutionary origins and mechanisms of pathogenesis.</title>
        <authorList>
            <person name="Tyler B.M."/>
            <person name="Tripathy S."/>
            <person name="Zhang X."/>
            <person name="Dehal P."/>
            <person name="Jiang R.H."/>
            <person name="Aerts A."/>
            <person name="Arredondo F.D."/>
            <person name="Baxter L."/>
            <person name="Bensasson D."/>
            <person name="Beynon J.L."/>
            <person name="Chapman J."/>
            <person name="Damasceno C.M."/>
            <person name="Dorrance A.E."/>
            <person name="Dou D."/>
            <person name="Dickerman A.W."/>
            <person name="Dubchak I.L."/>
            <person name="Garbelotto M."/>
            <person name="Gijzen M."/>
            <person name="Gordon S.G."/>
            <person name="Govers F."/>
            <person name="Grunwald N.J."/>
            <person name="Huang W."/>
            <person name="Ivors K.L."/>
            <person name="Jones R.W."/>
            <person name="Kamoun S."/>
            <person name="Krampis K."/>
            <person name="Lamour K.H."/>
            <person name="Lee M.K."/>
            <person name="McDonald W.H."/>
            <person name="Medina M."/>
            <person name="Meijer H.J."/>
            <person name="Nordberg E.K."/>
            <person name="Maclean D.J."/>
            <person name="Ospina-Giraldo M.D."/>
            <person name="Morris P.F."/>
            <person name="Phuntumart V."/>
            <person name="Putnam N.H."/>
            <person name="Rash S."/>
            <person name="Rose J.K."/>
            <person name="Sakihama Y."/>
            <person name="Salamov A.A."/>
            <person name="Savidor A."/>
            <person name="Scheuring C.F."/>
            <person name="Smith B.M."/>
            <person name="Sobral B.W."/>
            <person name="Terry A."/>
            <person name="Torto-Alalibo T.A."/>
            <person name="Win J."/>
            <person name="Xu Z."/>
            <person name="Zhang H."/>
            <person name="Grigoriev I.V."/>
            <person name="Rokhsar D.S."/>
            <person name="Boore J.L."/>
        </authorList>
    </citation>
    <scope>NUCLEOTIDE SEQUENCE [LARGE SCALE GENOMIC DNA]</scope>
    <source>
        <strain evidence="15">Pr102</strain>
    </source>
</reference>
<keyword evidence="9" id="KW-0539">Nucleus</keyword>
<evidence type="ECO:0000259" key="12">
    <source>
        <dbReference type="SMART" id="SM00014"/>
    </source>
</evidence>
<dbReference type="InterPro" id="IPR000326">
    <property type="entry name" value="PAP2/HPO"/>
</dbReference>
<feature type="transmembrane region" description="Helical" evidence="11">
    <location>
        <begin position="407"/>
        <end position="426"/>
    </location>
</feature>
<evidence type="ECO:0000313" key="14">
    <source>
        <dbReference type="EnsemblProtists" id="Phyra74744"/>
    </source>
</evidence>
<feature type="compositionally biased region" description="Basic and acidic residues" evidence="10">
    <location>
        <begin position="1163"/>
        <end position="1181"/>
    </location>
</feature>
<dbReference type="InterPro" id="IPR010994">
    <property type="entry name" value="RuvA_2-like"/>
</dbReference>
<keyword evidence="11" id="KW-1133">Transmembrane helix</keyword>
<dbReference type="Pfam" id="PF01569">
    <property type="entry name" value="PAP2"/>
    <property type="match status" value="2"/>
</dbReference>
<dbReference type="InterPro" id="IPR011335">
    <property type="entry name" value="Restrct_endonuc-II-like"/>
</dbReference>
<feature type="transmembrane region" description="Helical" evidence="11">
    <location>
        <begin position="195"/>
        <end position="212"/>
    </location>
</feature>
<evidence type="ECO:0000256" key="10">
    <source>
        <dbReference type="SAM" id="MobiDB-lite"/>
    </source>
</evidence>
<dbReference type="eggNOG" id="KOG3030">
    <property type="taxonomic scope" value="Eukaryota"/>
</dbReference>
<dbReference type="Proteomes" id="UP000005238">
    <property type="component" value="Unassembled WGS sequence"/>
</dbReference>
<dbReference type="VEuPathDB" id="FungiDB:KRP22_4778"/>
<feature type="region of interest" description="Disordered" evidence="10">
    <location>
        <begin position="1"/>
        <end position="22"/>
    </location>
</feature>
<sequence length="1570" mass="175344">MESITSVSELPALGGPESRARSGGKWERLARDYRAAEFGISVLMYGFALFFAKSEVAQREIPNIEVQLNSTTSVWARDPTINNKEKTQQVPMIALVGIGVGAPIIINLFINYALPKFRSVRIIPHDTRDFFLTIVQSTSMATLLTQFTKNMTGRFRPCFYDMCKWNHDVVWDGVTNLCTSASGEKEGRKSFPSGHASFAFATMLVLTLYLLGRSTLNCENRSETMMRGGRKTLKLFLCFIPTFLAAWVAVTRTIDNWHHYADILAGTSMRVFLSKAATQAASSGITYASSGSLSTDQGSELGKPNVRGDYVMNVHANGTTMLDDDGDDEYTLMLGRSPERSSPDSRSVRRREIERLLCEYRVLEFSCTLIMFGLALFFALIPVQQLWARDATLNAKVCTEQVPTETLVLFGVAVPVTVNLVMNYTLPRFCKVRLVPHDTRDFLLTLAQAASMSELLTEFTKNLTGRLRPSFYDMCGWQYDVVWDGVENLCTDPAGEKEGRKSFPSGHASFAWSVMLVLTLYLLGRSRLNCKNRSESALRGARKTLKLVLCFVPSFAAAWVAVTRSIDNWHHYADILAGSIIGAVSACIAYGYNYGSVFSWSSAVEVVDLSVDGDDDSAAVISSLAARWLPYEKEMVEELYAQDGVLVLGRGLGILRVLAGFVRLYCSPRSLVLCLNVNDQAATLRRLVLALGLDRRLLPRVVDARNNLNERQQMYKRGGVFFVTARILVVDLLSNHVDPGSISGLLVNDAHHVTETSIEAFILRLYRERNREGFIKGFCNDSVALSSGFNRVEQVLKHLYVRNVFLYPRFHVAINACLEKHQPEVYEIEVAFSPSMKIMQEALLVALEATVKELQRSTKSLDAADLTMDKALSKSFSSFIRRQLDPLWHKLPVKTKQLVGDLSTLRQLLAYLPHYDAISYYSFLMNYQTMSGQQRFPSPWLFTDAADRLLTAAKERLYQIVDPTTKAPVNLRQLTGSSSGDNAELKLVLEQTPKLEALKEILDEVHEEQQRNQMKKKNQDKLAAGGACVLVMVKDDRTCAQLREFLSLGPQEMMRRRFAHYLLQKEVALKQKGGSMASLGLEQRLLLEAAAKLRANDLYKEEAASSARPKSKQKSDVAQGMLKKRVREESSSANYSDAQAHTTEVSSFGLSVAELEAITAAQEKSEQDSKSKTFFDGRLRTGGEASNRRNQPSGTSNLSLEVVDPTDSVVLCTYEQASQHGYGASAFLEDLMPSYIVLYDPDMAFIREVEVFHASHIGPLEIYFMMYDESTEQQSYLSEIQREKRAFDKLIHQKAHLMMPANVYDIPLHMKLRQQTVEYSMDTRTGGRAKSHRAGVKVVVDVREFRSALPSMLHKEGLFVLPVTLEIGDYILSPDICVERKSISDLFGSLNSGRLFNQAESMRRFYKTPVLLIEFTQGKAFSLQDVSELGPEINGTNIVSKLTLLILHFPSLRILWSRSPHATVDLFKIIKKYQDEPDMEAAAALGNGLPMDDSAAQANSGEGGLASSYYNTSSIDVLKKLPGINEHNFRKVLASVKNLAELSCLSLAELTELIGKANGKKLHTFFNSTA</sequence>
<keyword evidence="5" id="KW-0227">DNA damage</keyword>
<keyword evidence="11" id="KW-0812">Transmembrane</keyword>
<dbReference type="InterPro" id="IPR006166">
    <property type="entry name" value="ERCC4_domain"/>
</dbReference>
<dbReference type="PANTHER" id="PTHR10150:SF0">
    <property type="entry name" value="DNA REPAIR ENDONUCLEASE XPF"/>
    <property type="match status" value="1"/>
</dbReference>
<comment type="subcellular location">
    <subcellularLocation>
        <location evidence="1">Nucleus</location>
    </subcellularLocation>
</comment>
<dbReference type="EnsemblProtists" id="Phyra74744">
    <property type="protein sequence ID" value="Phyra74744"/>
    <property type="gene ID" value="Phyra74744"/>
</dbReference>
<dbReference type="eggNOG" id="KOG0442">
    <property type="taxonomic scope" value="Eukaryota"/>
</dbReference>
<dbReference type="SUPFAM" id="SSF48317">
    <property type="entry name" value="Acid phosphatase/Vanadium-dependent haloperoxidase"/>
    <property type="match status" value="2"/>
</dbReference>
<feature type="region of interest" description="Disordered" evidence="10">
    <location>
        <begin position="1101"/>
        <end position="1138"/>
    </location>
</feature>
<dbReference type="GO" id="GO:0000724">
    <property type="term" value="P:double-strand break repair via homologous recombination"/>
    <property type="evidence" value="ECO:0000318"/>
    <property type="project" value="GO_Central"/>
</dbReference>
<evidence type="ECO:0000256" key="9">
    <source>
        <dbReference type="ARBA" id="ARBA00023242"/>
    </source>
</evidence>
<keyword evidence="3" id="KW-0540">Nuclease</keyword>
<feature type="compositionally biased region" description="Polar residues" evidence="10">
    <location>
        <begin position="1188"/>
        <end position="1199"/>
    </location>
</feature>
<feature type="region of interest" description="Disordered" evidence="10">
    <location>
        <begin position="1161"/>
        <end position="1199"/>
    </location>
</feature>
<dbReference type="Pfam" id="PF02732">
    <property type="entry name" value="ERCC4"/>
    <property type="match status" value="1"/>
</dbReference>
<dbReference type="CDD" id="cd20078">
    <property type="entry name" value="XPF_nuclease_XPF_euk"/>
    <property type="match status" value="1"/>
</dbReference>
<dbReference type="VEuPathDB" id="FungiDB:KRP23_931"/>
<keyword evidence="4" id="KW-0255">Endonuclease</keyword>
<dbReference type="CDD" id="cd03390">
    <property type="entry name" value="PAP2_containing_1_like"/>
    <property type="match status" value="1"/>
</dbReference>
<dbReference type="GO" id="GO:0003697">
    <property type="term" value="F:single-stranded DNA binding"/>
    <property type="evidence" value="ECO:0000318"/>
    <property type="project" value="GO_Central"/>
</dbReference>
<feature type="transmembrane region" description="Helical" evidence="11">
    <location>
        <begin position="544"/>
        <end position="562"/>
    </location>
</feature>
<keyword evidence="6" id="KW-0378">Hydrolase</keyword>
<accession>H3GG34</accession>
<dbReference type="InterPro" id="IPR036938">
    <property type="entry name" value="PAP2/HPO_sf"/>
</dbReference>
<evidence type="ECO:0000256" key="2">
    <source>
        <dbReference type="ARBA" id="ARBA00010015"/>
    </source>
</evidence>
<evidence type="ECO:0000256" key="1">
    <source>
        <dbReference type="ARBA" id="ARBA00004123"/>
    </source>
</evidence>
<evidence type="ECO:0000256" key="7">
    <source>
        <dbReference type="ARBA" id="ARBA00023125"/>
    </source>
</evidence>
<feature type="domain" description="Phosphatidic acid phosphatase type 2/haloperoxidase" evidence="12">
    <location>
        <begin position="439"/>
        <end position="590"/>
    </location>
</feature>
<feature type="transmembrane region" description="Helical" evidence="11">
    <location>
        <begin position="507"/>
        <end position="524"/>
    </location>
</feature>
<dbReference type="HOGENOM" id="CLU_002265_4_0_1"/>
<evidence type="ECO:0000256" key="3">
    <source>
        <dbReference type="ARBA" id="ARBA00022722"/>
    </source>
</evidence>
<feature type="transmembrane region" description="Helical" evidence="11">
    <location>
        <begin position="232"/>
        <end position="250"/>
    </location>
</feature>
<dbReference type="Gene3D" id="3.40.50.10130">
    <property type="match status" value="1"/>
</dbReference>
<name>H3GG34_PHYRM</name>
<dbReference type="Gene3D" id="1.20.144.10">
    <property type="entry name" value="Phosphatidic acid phosphatase type 2/haloperoxidase"/>
    <property type="match status" value="2"/>
</dbReference>
<keyword evidence="15" id="KW-1185">Reference proteome</keyword>
<dbReference type="GO" id="GO:0000110">
    <property type="term" value="C:nucleotide-excision repair factor 1 complex"/>
    <property type="evidence" value="ECO:0000318"/>
    <property type="project" value="GO_Central"/>
</dbReference>
<dbReference type="VEuPathDB" id="FungiDB:KRP23_932"/>
<keyword evidence="11" id="KW-0472">Membrane</keyword>
<dbReference type="SUPFAM" id="SSF52980">
    <property type="entry name" value="Restriction endonuclease-like"/>
    <property type="match status" value="1"/>
</dbReference>
<evidence type="ECO:0000256" key="4">
    <source>
        <dbReference type="ARBA" id="ARBA00022759"/>
    </source>
</evidence>
<dbReference type="GO" id="GO:0003684">
    <property type="term" value="F:damaged DNA binding"/>
    <property type="evidence" value="ECO:0000318"/>
    <property type="project" value="GO_Central"/>
</dbReference>
<dbReference type="SMART" id="SM00891">
    <property type="entry name" value="ERCC4"/>
    <property type="match status" value="1"/>
</dbReference>
<feature type="transmembrane region" description="Helical" evidence="11">
    <location>
        <begin position="365"/>
        <end position="387"/>
    </location>
</feature>
<dbReference type="InParanoid" id="H3GG34"/>
<evidence type="ECO:0000259" key="13">
    <source>
        <dbReference type="SMART" id="SM00891"/>
    </source>
</evidence>
<dbReference type="VEuPathDB" id="FungiDB:KRP22_4777"/>
<dbReference type="STRING" id="164328.H3GG34"/>
<organism evidence="14 15">
    <name type="scientific">Phytophthora ramorum</name>
    <name type="common">Sudden oak death agent</name>
    <dbReference type="NCBI Taxonomy" id="164328"/>
    <lineage>
        <taxon>Eukaryota</taxon>
        <taxon>Sar</taxon>
        <taxon>Stramenopiles</taxon>
        <taxon>Oomycota</taxon>
        <taxon>Peronosporomycetes</taxon>
        <taxon>Peronosporales</taxon>
        <taxon>Peronosporaceae</taxon>
        <taxon>Phytophthora</taxon>
    </lineage>
</organism>
<dbReference type="VEuPathDB" id="FungiDB:KRP23_930"/>
<keyword evidence="7" id="KW-0238">DNA-binding</keyword>
<dbReference type="GO" id="GO:1901255">
    <property type="term" value="P:nucleotide-excision repair involved in interstrand cross-link repair"/>
    <property type="evidence" value="ECO:0000318"/>
    <property type="project" value="GO_Central"/>
</dbReference>
<evidence type="ECO:0000313" key="15">
    <source>
        <dbReference type="Proteomes" id="UP000005238"/>
    </source>
</evidence>
<feature type="transmembrane region" description="Helical" evidence="11">
    <location>
        <begin position="35"/>
        <end position="52"/>
    </location>
</feature>
<dbReference type="InterPro" id="IPR047520">
    <property type="entry name" value="XPF_nuclease"/>
</dbReference>
<dbReference type="FunFam" id="1.20.144.10:FF:000055">
    <property type="entry name" value="Uncharacterized protein"/>
    <property type="match status" value="2"/>
</dbReference>
<dbReference type="FunFam" id="3.40.50.10130:FF:000002">
    <property type="entry name" value="DNA repair endonuclease XPF"/>
    <property type="match status" value="1"/>
</dbReference>
<feature type="domain" description="ERCC4" evidence="13">
    <location>
        <begin position="1337"/>
        <end position="1417"/>
    </location>
</feature>
<feature type="transmembrane region" description="Helical" evidence="11">
    <location>
        <begin position="92"/>
        <end position="114"/>
    </location>
</feature>
<dbReference type="Gene3D" id="1.10.150.20">
    <property type="entry name" value="5' to 3' exonuclease, C-terminal subdomain"/>
    <property type="match status" value="1"/>
</dbReference>
<dbReference type="GO" id="GO:0000014">
    <property type="term" value="F:single-stranded DNA endodeoxyribonuclease activity"/>
    <property type="evidence" value="ECO:0000318"/>
    <property type="project" value="GO_Central"/>
</dbReference>
<feature type="domain" description="Phosphatidic acid phosphatase type 2/haloperoxidase" evidence="12">
    <location>
        <begin position="127"/>
        <end position="278"/>
    </location>
</feature>
<dbReference type="SUPFAM" id="SSF47781">
    <property type="entry name" value="RuvA domain 2-like"/>
    <property type="match status" value="1"/>
</dbReference>
<comment type="similarity">
    <text evidence="2">Belongs to the XPF family.</text>
</comment>
<protein>
    <recommendedName>
        <fullName evidence="16">ERCC4 domain-containing protein</fullName>
    </recommendedName>
</protein>
<evidence type="ECO:0008006" key="16">
    <source>
        <dbReference type="Google" id="ProtNLM"/>
    </source>
</evidence>
<keyword evidence="8" id="KW-0234">DNA repair</keyword>
<proteinExistence type="inferred from homology"/>
<evidence type="ECO:0000256" key="11">
    <source>
        <dbReference type="SAM" id="Phobius"/>
    </source>
</evidence>